<reference evidence="3" key="1">
    <citation type="journal article" date="2019" name="Plant J.">
        <title>Chlorella vulgaris genome assembly and annotation reveals the molecular basis for metabolic acclimation to high light conditions.</title>
        <authorList>
            <person name="Cecchin M."/>
            <person name="Marcolungo L."/>
            <person name="Rossato M."/>
            <person name="Girolomoni L."/>
            <person name="Cosentino E."/>
            <person name="Cuine S."/>
            <person name="Li-Beisson Y."/>
            <person name="Delledonne M."/>
            <person name="Ballottari M."/>
        </authorList>
    </citation>
    <scope>NUCLEOTIDE SEQUENCE</scope>
    <source>
        <strain evidence="3">211/11P</strain>
    </source>
</reference>
<feature type="coiled-coil region" evidence="1">
    <location>
        <begin position="9"/>
        <end position="43"/>
    </location>
</feature>
<reference evidence="3" key="2">
    <citation type="submission" date="2020-11" db="EMBL/GenBank/DDBJ databases">
        <authorList>
            <person name="Cecchin M."/>
            <person name="Marcolungo L."/>
            <person name="Rossato M."/>
            <person name="Girolomoni L."/>
            <person name="Cosentino E."/>
            <person name="Cuine S."/>
            <person name="Li-Beisson Y."/>
            <person name="Delledonne M."/>
            <person name="Ballottari M."/>
        </authorList>
    </citation>
    <scope>NUCLEOTIDE SEQUENCE</scope>
    <source>
        <strain evidence="3">211/11P</strain>
        <tissue evidence="3">Whole cell</tissue>
    </source>
</reference>
<dbReference type="EMBL" id="SIDB01000011">
    <property type="protein sequence ID" value="KAI3426285.1"/>
    <property type="molecule type" value="Genomic_DNA"/>
</dbReference>
<dbReference type="Proteomes" id="UP001055712">
    <property type="component" value="Unassembled WGS sequence"/>
</dbReference>
<evidence type="ECO:0000313" key="4">
    <source>
        <dbReference type="Proteomes" id="UP001055712"/>
    </source>
</evidence>
<sequence>MSGSLDVLAVEQEYTISYMEAECEQLEEERLHADKELKEQTVKTADLKATVDEMITKAKRLSYLKQKLKRFMGTFFILAAASVVMVPVFGWPLVMQAFIVLCLWVNATDFITKRIVRGRT</sequence>
<organism evidence="3 4">
    <name type="scientific">Chlorella vulgaris</name>
    <name type="common">Green alga</name>
    <dbReference type="NCBI Taxonomy" id="3077"/>
    <lineage>
        <taxon>Eukaryota</taxon>
        <taxon>Viridiplantae</taxon>
        <taxon>Chlorophyta</taxon>
        <taxon>core chlorophytes</taxon>
        <taxon>Trebouxiophyceae</taxon>
        <taxon>Chlorellales</taxon>
        <taxon>Chlorellaceae</taxon>
        <taxon>Chlorella clade</taxon>
        <taxon>Chlorella</taxon>
    </lineage>
</organism>
<keyword evidence="2" id="KW-1133">Transmembrane helix</keyword>
<evidence type="ECO:0000256" key="2">
    <source>
        <dbReference type="SAM" id="Phobius"/>
    </source>
</evidence>
<evidence type="ECO:0000313" key="3">
    <source>
        <dbReference type="EMBL" id="KAI3426285.1"/>
    </source>
</evidence>
<keyword evidence="2" id="KW-0472">Membrane</keyword>
<feature type="transmembrane region" description="Helical" evidence="2">
    <location>
        <begin position="71"/>
        <end position="89"/>
    </location>
</feature>
<comment type="caution">
    <text evidence="3">The sequence shown here is derived from an EMBL/GenBank/DDBJ whole genome shotgun (WGS) entry which is preliminary data.</text>
</comment>
<keyword evidence="4" id="KW-1185">Reference proteome</keyword>
<proteinExistence type="predicted"/>
<protein>
    <submittedName>
        <fullName evidence="3">Uncharacterized protein</fullName>
    </submittedName>
</protein>
<dbReference type="AlphaFoldDB" id="A0A9D4YU36"/>
<evidence type="ECO:0000256" key="1">
    <source>
        <dbReference type="SAM" id="Coils"/>
    </source>
</evidence>
<keyword evidence="1" id="KW-0175">Coiled coil</keyword>
<accession>A0A9D4YU36</accession>
<gene>
    <name evidence="3" type="ORF">D9Q98_008658</name>
</gene>
<keyword evidence="2" id="KW-0812">Transmembrane</keyword>
<name>A0A9D4YU36_CHLVU</name>